<dbReference type="RefSeq" id="WP_285459079.1">
    <property type="nucleotide sequence ID" value="NZ_CP127173.1"/>
</dbReference>
<dbReference type="SUPFAM" id="SSF54001">
    <property type="entry name" value="Cysteine proteinases"/>
    <property type="match status" value="1"/>
</dbReference>
<reference evidence="2 3" key="1">
    <citation type="submission" date="2023-06" db="EMBL/GenBank/DDBJ databases">
        <authorList>
            <person name="Oyuntsetseg B."/>
            <person name="Kim S.B."/>
        </authorList>
    </citation>
    <scope>NUCLEOTIDE SEQUENCE [LARGE SCALE GENOMIC DNA]</scope>
    <source>
        <strain evidence="2 3">2-2</strain>
    </source>
</reference>
<sequence>MDVTGYLTRLGLEAEPPSAAALRRLHAAHVERVPYEALEIQLGRPTPLEPSASLARILRGRGGYCYHLNGAFSALLRELGYRVTRHLGGVQGSAADKPNIDRNHLALTVRLPSGTWLVDVGLGDGFHEPLPLREGTYVQGSHTYRLRPSEVAPGGWRFDHDPSGSFVGFDFAPGPAEMADFAEKHAWLSTSPESGFVRVCVIQRRDARGVDTLRALTLNRHGDKELVESPTDWWSAAADVFGITPGLFTAEERERLWRQVVAQHEAHVGGTGSEVVPSA</sequence>
<dbReference type="Gene3D" id="3.30.2140.10">
    <property type="entry name" value="Arylamine N-acetyltransferase"/>
    <property type="match status" value="1"/>
</dbReference>
<proteinExistence type="inferred from homology"/>
<dbReference type="PANTHER" id="PTHR11786:SF0">
    <property type="entry name" value="ARYLAMINE N-ACETYLTRANSFERASE 4-RELATED"/>
    <property type="match status" value="1"/>
</dbReference>
<name>A0ABY8Y0T6_9PSEU</name>
<accession>A0ABY8Y0T6</accession>
<evidence type="ECO:0000256" key="1">
    <source>
        <dbReference type="ARBA" id="ARBA00006547"/>
    </source>
</evidence>
<evidence type="ECO:0000313" key="3">
    <source>
        <dbReference type="Proteomes" id="UP001227101"/>
    </source>
</evidence>
<comment type="similarity">
    <text evidence="1">Belongs to the arylamine N-acetyltransferase family.</text>
</comment>
<protein>
    <submittedName>
        <fullName evidence="2">Arylamine N-acetyltransferase</fullName>
    </submittedName>
</protein>
<organism evidence="2 3">
    <name type="scientific">Amycolatopsis nalaikhensis</name>
    <dbReference type="NCBI Taxonomy" id="715472"/>
    <lineage>
        <taxon>Bacteria</taxon>
        <taxon>Bacillati</taxon>
        <taxon>Actinomycetota</taxon>
        <taxon>Actinomycetes</taxon>
        <taxon>Pseudonocardiales</taxon>
        <taxon>Pseudonocardiaceae</taxon>
        <taxon>Amycolatopsis</taxon>
    </lineage>
</organism>
<keyword evidence="3" id="KW-1185">Reference proteome</keyword>
<dbReference type="InterPro" id="IPR001447">
    <property type="entry name" value="Arylamine_N-AcTrfase"/>
</dbReference>
<dbReference type="Pfam" id="PF00797">
    <property type="entry name" value="Acetyltransf_2"/>
    <property type="match status" value="1"/>
</dbReference>
<dbReference type="EMBL" id="CP127173">
    <property type="protein sequence ID" value="WIV61468.1"/>
    <property type="molecule type" value="Genomic_DNA"/>
</dbReference>
<dbReference type="InterPro" id="IPR038765">
    <property type="entry name" value="Papain-like_cys_pep_sf"/>
</dbReference>
<dbReference type="Gene3D" id="2.40.128.150">
    <property type="entry name" value="Cysteine proteinases"/>
    <property type="match status" value="1"/>
</dbReference>
<gene>
    <name evidence="2" type="ORF">QP939_24095</name>
</gene>
<evidence type="ECO:0000313" key="2">
    <source>
        <dbReference type="EMBL" id="WIV61468.1"/>
    </source>
</evidence>
<dbReference type="Proteomes" id="UP001227101">
    <property type="component" value="Chromosome"/>
</dbReference>
<dbReference type="PANTHER" id="PTHR11786">
    <property type="entry name" value="N-HYDROXYARYLAMINE O-ACETYLTRANSFERASE"/>
    <property type="match status" value="1"/>
</dbReference>